<evidence type="ECO:0000313" key="2">
    <source>
        <dbReference type="Proteomes" id="UP000000496"/>
    </source>
</evidence>
<dbReference type="Proteomes" id="UP000000496">
    <property type="component" value="Chromosome gsn.131"/>
</dbReference>
<protein>
    <submittedName>
        <fullName evidence="1">Uncharacterized protein</fullName>
    </submittedName>
</protein>
<keyword evidence="2" id="KW-1185">Reference proteome</keyword>
<dbReference type="STRING" id="331113.SNE_A01570"/>
<reference evidence="1 2" key="2">
    <citation type="journal article" date="2011" name="Mol. Biol. Evol.">
        <title>Unity in variety--the pan-genome of the Chlamydiae.</title>
        <authorList>
            <person name="Collingro A."/>
            <person name="Tischler P."/>
            <person name="Weinmaier T."/>
            <person name="Penz T."/>
            <person name="Heinz E."/>
            <person name="Brunham R.C."/>
            <person name="Read T.D."/>
            <person name="Bavoil P.M."/>
            <person name="Sachse K."/>
            <person name="Kahane S."/>
            <person name="Friedman M.G."/>
            <person name="Rattei T."/>
            <person name="Myers G.S."/>
            <person name="Horn M."/>
        </authorList>
    </citation>
    <scope>NUCLEOTIDE SEQUENCE [LARGE SCALE GENOMIC DNA]</scope>
    <source>
        <strain evidence="2">ATCC VR-1471 / Z</strain>
    </source>
</reference>
<organism evidence="1 2">
    <name type="scientific">Simkania negevensis (strain ATCC VR-1471 / DSM 27360 / Z)</name>
    <dbReference type="NCBI Taxonomy" id="331113"/>
    <lineage>
        <taxon>Bacteria</taxon>
        <taxon>Pseudomonadati</taxon>
        <taxon>Chlamydiota</taxon>
        <taxon>Chlamydiia</taxon>
        <taxon>Parachlamydiales</taxon>
        <taxon>Simkaniaceae</taxon>
        <taxon>Simkania</taxon>
    </lineage>
</organism>
<dbReference type="AlphaFoldDB" id="F8L5E0"/>
<name>F8L5E0_SIMNZ</name>
<dbReference type="RefSeq" id="WP_013942501.1">
    <property type="nucleotide sequence ID" value="NC_015713.1"/>
</dbReference>
<dbReference type="OrthoDB" id="21571at2"/>
<evidence type="ECO:0000313" key="1">
    <source>
        <dbReference type="EMBL" id="CCB88034.1"/>
    </source>
</evidence>
<reference key="1">
    <citation type="journal article" date="2011" name="Mol. Biol. Evol.">
        <title>Unity in variety -- the pan-genome of the Chlamydiae.</title>
        <authorList>
            <person name="Collingro A."/>
            <person name="Tischler P."/>
            <person name="Weinmaier T."/>
            <person name="Penz T."/>
            <person name="Heinz E."/>
            <person name="Brunham R.C."/>
            <person name="Read T.D."/>
            <person name="Bavoil P.M."/>
            <person name="Sachse K."/>
            <person name="Kahane S."/>
            <person name="Friedman M.G."/>
            <person name="Rattei T."/>
            <person name="Myers G.S.A."/>
            <person name="Horn M."/>
        </authorList>
    </citation>
    <scope>NUCLEOTIDE SEQUENCE</scope>
    <source>
        <strain>Z</strain>
    </source>
</reference>
<accession>F8L5E0</accession>
<dbReference type="EMBL" id="FR872582">
    <property type="protein sequence ID" value="CCB88034.1"/>
    <property type="molecule type" value="Genomic_DNA"/>
</dbReference>
<sequence>MKLVKSSLKNKFHIAIASVPYRDELVACIFYKKDCWAEISHEEKEMVIQFYSHPSNKYWEFPLDEALNVLEKAKQKMIALGPKHPTPLDERFKS</sequence>
<dbReference type="eggNOG" id="ENOG5033KUV">
    <property type="taxonomic scope" value="Bacteria"/>
</dbReference>
<gene>
    <name evidence="1" type="ordered locus">SNE_A01570</name>
</gene>
<dbReference type="KEGG" id="sng:SNE_A01570"/>
<dbReference type="HOGENOM" id="CLU_185340_0_0_0"/>
<proteinExistence type="predicted"/>